<dbReference type="Proteomes" id="UP000220226">
    <property type="component" value="Unassembled WGS sequence"/>
</dbReference>
<dbReference type="EMBL" id="NUIQ01000232">
    <property type="protein sequence ID" value="PGO65241.1"/>
    <property type="molecule type" value="Genomic_DNA"/>
</dbReference>
<evidence type="ECO:0000313" key="27">
    <source>
        <dbReference type="Proteomes" id="UP000076501"/>
    </source>
</evidence>
<dbReference type="Proteomes" id="UP000464780">
    <property type="component" value="Chromosome"/>
</dbReference>
<evidence type="ECO:0000313" key="30">
    <source>
        <dbReference type="Proteomes" id="UP000219922"/>
    </source>
</evidence>
<dbReference type="Proteomes" id="UP001163707">
    <property type="component" value="Chromosome"/>
</dbReference>
<dbReference type="Proteomes" id="UP000475765">
    <property type="component" value="Unassembled WGS sequence"/>
</dbReference>
<reference evidence="30 32" key="6">
    <citation type="submission" date="2017-09" db="EMBL/GenBank/DDBJ databases">
        <title>Large-scale bioinformatics analysis of Bacillus genomes uncovers conserved roles of natural products in bacterial physiology.</title>
        <authorList>
            <consortium name="Agbiome Team Llc"/>
            <person name="Bleich R.M."/>
            <person name="Grubbs K.J."/>
            <person name="Santa Maria K.C."/>
            <person name="Allen S.E."/>
            <person name="Farag S."/>
            <person name="Shank E.A."/>
            <person name="Bowers A."/>
        </authorList>
    </citation>
    <scope>NUCLEOTIDE SEQUENCE [LARGE SCALE GENOMIC DNA]</scope>
    <source>
        <strain evidence="14 32">AFS025165</strain>
        <strain evidence="19 35">AFS029792</strain>
        <strain evidence="18 34">AFS041711</strain>
        <strain evidence="17 33">AFS049141</strain>
        <strain evidence="16 36">AFS060282</strain>
        <strain evidence="13 30">AFS092789</strain>
    </source>
</reference>
<reference evidence="23" key="14">
    <citation type="submission" date="2023-02" db="EMBL/GenBank/DDBJ databases">
        <title>Complete Genome Sequence of Bacillus cereus sensu lato isolate BC38B from pepper closely related to the Bacillus anthracis clade.</title>
        <authorList>
            <person name="Abdelli M."/>
            <person name="Cerar Kisek T."/>
            <person name="Falaise C."/>
            <person name="Cumont A."/>
            <person name="Giraud M."/>
            <person name="Chatoux J."/>
            <person name="Rogee S."/>
            <person name="Dadvisard M."/>
            <person name="Larigauderie G."/>
            <person name="Raynaud F."/>
            <person name="Godic Torkar K."/>
            <person name="Ramisse V."/>
        </authorList>
    </citation>
    <scope>NUCLEOTIDE SEQUENCE</scope>
    <source>
        <strain evidence="23">BC38B</strain>
    </source>
</reference>
<reference evidence="22 37" key="10">
    <citation type="submission" date="2019-01" db="EMBL/GenBank/DDBJ databases">
        <title>Draft genome sequence of heavy metal resistant Bacillus cereus NWUAB01.</title>
        <authorList>
            <person name="Babalola O."/>
            <person name="Aremu B.R."/>
            <person name="Ayangbenro A.S."/>
        </authorList>
    </citation>
    <scope>NUCLEOTIDE SEQUENCE [LARGE SCALE GENOMIC DNA]</scope>
    <source>
        <strain evidence="22 37">NWUAB01</strain>
    </source>
</reference>
<reference evidence="9" key="12">
    <citation type="submission" date="2020-08" db="EMBL/GenBank/DDBJ databases">
        <title>Fungal Genomes of the International Space Station.</title>
        <authorList>
            <person name="Seuylemezian A."/>
            <person name="Singh N.K."/>
            <person name="Wood J."/>
            <person name="Venkateswaran K."/>
        </authorList>
    </citation>
    <scope>NUCLEOTIDE SEQUENCE</scope>
    <source>
        <strain evidence="9">I2-B2</strain>
    </source>
</reference>
<evidence type="ECO:0000313" key="18">
    <source>
        <dbReference type="EMBL" id="PGS79990.1"/>
    </source>
</evidence>
<evidence type="ECO:0000313" key="29">
    <source>
        <dbReference type="Proteomes" id="UP000190641"/>
    </source>
</evidence>
<dbReference type="EMBL" id="JAUIQW010000001">
    <property type="protein sequence ID" value="MDN4875108.1"/>
    <property type="molecule type" value="Genomic_DNA"/>
</dbReference>
<evidence type="ECO:0000313" key="14">
    <source>
        <dbReference type="EMBL" id="PFC78342.1"/>
    </source>
</evidence>
<dbReference type="EMBL" id="LCYI01000019">
    <property type="protein sequence ID" value="KLA30368.1"/>
    <property type="molecule type" value="Genomic_DNA"/>
</dbReference>
<reference evidence="11 28" key="4">
    <citation type="submission" date="2016-11" db="EMBL/GenBank/DDBJ databases">
        <title>Identification of Bacillus cereus isolated from egg-white.</title>
        <authorList>
            <person name="Soni A."/>
            <person name="Oey I."/>
            <person name="Silcock P."/>
            <person name="Bremer P."/>
        </authorList>
    </citation>
    <scope>NUCLEOTIDE SEQUENCE [LARGE SCALE GENOMIC DNA]</scope>
    <source>
        <strain evidence="11 28">NZAS03</strain>
    </source>
</reference>
<evidence type="ECO:0000313" key="40">
    <source>
        <dbReference type="Proteomes" id="UP000475765"/>
    </source>
</evidence>
<dbReference type="EMBL" id="NVDQ01000026">
    <property type="protein sequence ID" value="PFV05831.1"/>
    <property type="molecule type" value="Genomic_DNA"/>
</dbReference>
<dbReference type="EMBL" id="CP031778">
    <property type="protein sequence ID" value="QDZ74813.1"/>
    <property type="molecule type" value="Genomic_DNA"/>
</dbReference>
<evidence type="ECO:0000313" key="20">
    <source>
        <dbReference type="EMBL" id="QDZ74813.1"/>
    </source>
</evidence>
<reference evidence="8 42" key="13">
    <citation type="submission" date="2020-12" db="EMBL/GenBank/DDBJ databases">
        <title>Genome assembly for a thermostable protease producing Bacillus cereus MAKP1 strain isolated from chicken gut.</title>
        <authorList>
            <person name="Malaviya A."/>
        </authorList>
    </citation>
    <scope>NUCLEOTIDE SEQUENCE [LARGE SCALE GENOMIC DNA]</scope>
    <source>
        <strain evidence="8 42">MAKP1</strain>
    </source>
</reference>
<dbReference type="RefSeq" id="WP_000860645.1">
    <property type="nucleotide sequence ID" value="NZ_AP022857.1"/>
</dbReference>
<evidence type="ECO:0000313" key="12">
    <source>
        <dbReference type="EMBL" id="OOR73968.1"/>
    </source>
</evidence>
<dbReference type="AlphaFoldDB" id="A0A063CD45"/>
<reference evidence="15 31" key="7">
    <citation type="submission" date="2017-09" db="EMBL/GenBank/DDBJ databases">
        <title>Large-scale bioinformatics analysis of Bacillus genomes uncovers conserved roles of natural products in bacterial physiology.</title>
        <authorList>
            <consortium name="Agbiome Team Llc"/>
            <person name="Bleich R.M."/>
            <person name="Kirk G.J."/>
            <person name="Santa Maria K.C."/>
            <person name="Allen S.E."/>
            <person name="Farag S."/>
            <person name="Shank E.A."/>
            <person name="Bowers A."/>
        </authorList>
    </citation>
    <scope>NUCLEOTIDE SEQUENCE [LARGE SCALE GENOMIC DNA]</scope>
    <source>
        <strain evidence="15 31">AFS020204</strain>
    </source>
</reference>
<accession>A0A063CD45</accession>
<dbReference type="EMBL" id="CP028009">
    <property type="protein sequence ID" value="QHV45504.1"/>
    <property type="molecule type" value="Genomic_DNA"/>
</dbReference>
<dbReference type="EMBL" id="QNGD03000013">
    <property type="protein sequence ID" value="RWQ71234.1"/>
    <property type="molecule type" value="Genomic_DNA"/>
</dbReference>
<dbReference type="Pfam" id="PF10747">
    <property type="entry name" value="SirA"/>
    <property type="match status" value="1"/>
</dbReference>
<dbReference type="EMBL" id="MPON01000001">
    <property type="protein sequence ID" value="OKA41408.1"/>
    <property type="molecule type" value="Genomic_DNA"/>
</dbReference>
<dbReference type="Proteomes" id="UP000035214">
    <property type="component" value="Unassembled WGS sequence"/>
</dbReference>
<evidence type="ECO:0000313" key="16">
    <source>
        <dbReference type="EMBL" id="PFV05831.1"/>
    </source>
</evidence>
<dbReference type="GeneID" id="301200694"/>
<evidence type="ECO:0000313" key="11">
    <source>
        <dbReference type="EMBL" id="OKA41408.1"/>
    </source>
</evidence>
<organism evidence="18 34">
    <name type="scientific">Bacillus cereus</name>
    <dbReference type="NCBI Taxonomy" id="1396"/>
    <lineage>
        <taxon>Bacteria</taxon>
        <taxon>Bacillati</taxon>
        <taxon>Bacillota</taxon>
        <taxon>Bacilli</taxon>
        <taxon>Bacillales</taxon>
        <taxon>Bacillaceae</taxon>
        <taxon>Bacillus</taxon>
        <taxon>Bacillus cereus group</taxon>
    </lineage>
</organism>
<reference evidence="20 38" key="9">
    <citation type="journal article" date="2019" name="Ecotoxicol. Environ. Saf.">
        <title>Microbial characterization of heavy metal resistant bacterial strains isolated from an electroplating wastewater treatment plant.</title>
        <authorList>
            <person name="Cai X."/>
            <person name="Zheng X."/>
            <person name="Zhang D."/>
            <person name="Iqbal W."/>
            <person name="Liu C."/>
            <person name="Yang B."/>
            <person name="Zhao X."/>
            <person name="Lu X."/>
            <person name="Mao Y."/>
        </authorList>
    </citation>
    <scope>NUCLEOTIDE SEQUENCE [LARGE SCALE GENOMIC DNA]</scope>
    <source>
        <strain evidence="20 38">Co1-1</strain>
    </source>
</reference>
<dbReference type="EMBL" id="WBPB01000017">
    <property type="protein sequence ID" value="KAB2500162.1"/>
    <property type="molecule type" value="Genomic_DNA"/>
</dbReference>
<evidence type="ECO:0000313" key="22">
    <source>
        <dbReference type="EMBL" id="RWQ71234.1"/>
    </source>
</evidence>
<dbReference type="Proteomes" id="UP000220210">
    <property type="component" value="Unassembled WGS sequence"/>
</dbReference>
<gene>
    <name evidence="1" type="primary">sirA</name>
    <name evidence="6" type="ORF">AT268_13710</name>
    <name evidence="4" type="ORF">AT274_14660</name>
    <name evidence="5" type="ORF">AT274_15085</name>
    <name evidence="3" type="ORF">B4077_3588</name>
    <name evidence="7" type="ORF">B4082_0588</name>
    <name evidence="11" type="ORF">BJR07_05740</name>
    <name evidence="12" type="ORF">BLX06_16420</name>
    <name evidence="21" type="ORF">C1N66_21080</name>
    <name evidence="14" type="ORF">CN290_00140</name>
    <name evidence="15" type="ORF">CN357_25130</name>
    <name evidence="17" type="ORF">CN980_24175</name>
    <name evidence="18" type="ORF">COC69_10900</name>
    <name evidence="19" type="ORF">COI69_18735</name>
    <name evidence="16" type="ORF">COK98_14700</name>
    <name evidence="13" type="ORF">CON36_09930</name>
    <name evidence="20" type="ORF">D0437_17780</name>
    <name evidence="22" type="ORF">DR116_0023470</name>
    <name evidence="2" type="ORF">F8158_08815</name>
    <name evidence="1" type="ORF">F8172_14640</name>
    <name evidence="9" type="ORF">H7U08_14860</name>
    <name evidence="8" type="ORF">JCR31_09100</name>
    <name evidence="23" type="ORF">OK229_00925</name>
    <name evidence="10" type="ORF">QYM23_20080</name>
</gene>
<dbReference type="Proteomes" id="UP000225135">
    <property type="component" value="Unassembled WGS sequence"/>
</dbReference>
<evidence type="ECO:0000313" key="9">
    <source>
        <dbReference type="EMBL" id="MBY0037810.1"/>
    </source>
</evidence>
<dbReference type="EMBL" id="NTSO01000019">
    <property type="protein sequence ID" value="PFF44527.1"/>
    <property type="molecule type" value="Genomic_DNA"/>
</dbReference>
<evidence type="ECO:0000313" key="21">
    <source>
        <dbReference type="EMBL" id="QHV45504.1"/>
    </source>
</evidence>
<dbReference type="EMBL" id="NVMX01000011">
    <property type="protein sequence ID" value="PDZ99015.1"/>
    <property type="molecule type" value="Genomic_DNA"/>
</dbReference>
<evidence type="ECO:0000313" key="13">
    <source>
        <dbReference type="EMBL" id="PDZ99015.1"/>
    </source>
</evidence>
<reference evidence="3 24" key="1">
    <citation type="submission" date="2015-04" db="EMBL/GenBank/DDBJ databases">
        <title>Draft Genome Sequences of Eight Spore-Forming Food Isolates of Bacillus cereus Genome sequencing.</title>
        <authorList>
            <person name="Krawcyk A.O."/>
            <person name="de Jong A."/>
            <person name="Eijlander R.T."/>
            <person name="Berendsen E.M."/>
            <person name="Holsappel S."/>
            <person name="Wells-Bennik M."/>
            <person name="Kuipers O.P."/>
        </authorList>
    </citation>
    <scope>NUCLEOTIDE SEQUENCE [LARGE SCALE GENOMIC DNA]</scope>
    <source>
        <strain evidence="3 24">B4077</strain>
    </source>
</reference>
<evidence type="ECO:0000313" key="35">
    <source>
        <dbReference type="Proteomes" id="UP000225135"/>
    </source>
</evidence>
<proteinExistence type="predicted"/>
<evidence type="ECO:0000313" key="32">
    <source>
        <dbReference type="Proteomes" id="UP000220226"/>
    </source>
</evidence>
<evidence type="ECO:0000313" key="5">
    <source>
        <dbReference type="EMBL" id="KXX84238.1"/>
    </source>
</evidence>
<evidence type="ECO:0000313" key="15">
    <source>
        <dbReference type="EMBL" id="PFF44527.1"/>
    </source>
</evidence>
<evidence type="ECO:0000313" key="33">
    <source>
        <dbReference type="Proteomes" id="UP000223834"/>
    </source>
</evidence>
<reference evidence="21 39" key="8">
    <citation type="submission" date="2018-03" db="EMBL/GenBank/DDBJ databases">
        <title>The complete genome of bacterial strain SGAir0260.</title>
        <authorList>
            <person name="Schuster S.C."/>
        </authorList>
    </citation>
    <scope>NUCLEOTIDE SEQUENCE [LARGE SCALE GENOMIC DNA]</scope>
    <source>
        <strain evidence="21 39">SGAir0260</strain>
    </source>
</reference>
<dbReference type="Proteomes" id="UP001175137">
    <property type="component" value="Unassembled WGS sequence"/>
</dbReference>
<dbReference type="EMBL" id="LOMO01000068">
    <property type="protein sequence ID" value="KXY41040.1"/>
    <property type="molecule type" value="Genomic_DNA"/>
</dbReference>
<protein>
    <submittedName>
        <fullName evidence="4">1-phosphatidylinositol phosphodiesterase</fullName>
    </submittedName>
    <submittedName>
        <fullName evidence="18">Sporulation inhibitor of replication protein SirA</fullName>
    </submittedName>
</protein>
<dbReference type="Proteomes" id="UP000477920">
    <property type="component" value="Unassembled WGS sequence"/>
</dbReference>
<dbReference type="KEGG" id="bcef:BcrFT9_02829"/>
<dbReference type="InterPro" id="IPR019683">
    <property type="entry name" value="SirA"/>
</dbReference>
<dbReference type="Proteomes" id="UP000076501">
    <property type="component" value="Unassembled WGS sequence"/>
</dbReference>
<evidence type="ECO:0000313" key="41">
    <source>
        <dbReference type="Proteomes" id="UP000477920"/>
    </source>
</evidence>
<reference evidence="12 29" key="5">
    <citation type="submission" date="2017-01" db="EMBL/GenBank/DDBJ databases">
        <title>Bacillus cereus isolates.</title>
        <authorList>
            <person name="Beno S.M."/>
        </authorList>
    </citation>
    <scope>NUCLEOTIDE SEQUENCE [LARGE SCALE GENOMIC DNA]</scope>
    <source>
        <strain evidence="12 29">FSL K6-1030</strain>
    </source>
</reference>
<dbReference type="Proteomes" id="UP001197806">
    <property type="component" value="Unassembled WGS sequence"/>
</dbReference>
<dbReference type="EMBL" id="NUUR01000055">
    <property type="protein sequence ID" value="PHG80954.1"/>
    <property type="molecule type" value="Genomic_DNA"/>
</dbReference>
<evidence type="ECO:0000313" key="31">
    <source>
        <dbReference type="Proteomes" id="UP000220210"/>
    </source>
</evidence>
<reference evidence="25 26" key="3">
    <citation type="submission" date="2015-12" db="EMBL/GenBank/DDBJ databases">
        <title>Bacillus cereus Group isolate.</title>
        <authorList>
            <person name="Kovac J."/>
        </authorList>
    </citation>
    <scope>NUCLEOTIDE SEQUENCE [LARGE SCALE GENOMIC DNA]</scope>
    <source>
        <strain evidence="6 25">FSL K6-0073</strain>
        <strain evidence="4 26">FSL W8-0275</strain>
    </source>
</reference>
<dbReference type="OMA" id="KDEFANH"/>
<evidence type="ECO:0000313" key="36">
    <source>
        <dbReference type="Proteomes" id="UP000226257"/>
    </source>
</evidence>
<dbReference type="InterPro" id="IPR038449">
    <property type="entry name" value="SirA_sf"/>
</dbReference>
<evidence type="ECO:0000313" key="4">
    <source>
        <dbReference type="EMBL" id="KXX84157.1"/>
    </source>
</evidence>
<evidence type="ECO:0000313" key="2">
    <source>
        <dbReference type="EMBL" id="KAB2500162.1"/>
    </source>
</evidence>
<dbReference type="GeneID" id="93007499"/>
<dbReference type="Proteomes" id="UP000253597">
    <property type="component" value="Unassembled WGS sequence"/>
</dbReference>
<sequence>MKTYELYLIQEDIAKAYFGREYLFFDLFARFSESGSLSEKKVLYKQMMYITMPLQVMKIHHKLEQALRVLGKYDRTHHTHTLYTGAEYGEIMVKPHYIRMNTSGNVSMETTFFEVLRKCELTFLAMDYENTKYGWLNPLKQVRTYV</sequence>
<dbReference type="EMBL" id="LOMT01000172">
    <property type="protein sequence ID" value="KXX84157.1"/>
    <property type="molecule type" value="Genomic_DNA"/>
</dbReference>
<evidence type="ECO:0000313" key="34">
    <source>
        <dbReference type="Proteomes" id="UP000224203"/>
    </source>
</evidence>
<dbReference type="EMBL" id="JACLPZ010000014">
    <property type="protein sequence ID" value="MBY0037810.1"/>
    <property type="molecule type" value="Genomic_DNA"/>
</dbReference>
<dbReference type="Proteomes" id="UP000321735">
    <property type="component" value="Chromosome"/>
</dbReference>
<dbReference type="EMBL" id="WBPP01000016">
    <property type="protein sequence ID" value="KAB2395616.1"/>
    <property type="molecule type" value="Genomic_DNA"/>
</dbReference>
<dbReference type="Proteomes" id="UP000075476">
    <property type="component" value="Unassembled WGS sequence"/>
</dbReference>
<dbReference type="Proteomes" id="UP000190641">
    <property type="component" value="Unassembled WGS sequence"/>
</dbReference>
<evidence type="ECO:0000313" key="28">
    <source>
        <dbReference type="Proteomes" id="UP000186535"/>
    </source>
</evidence>
<dbReference type="Proteomes" id="UP000224203">
    <property type="component" value="Unassembled WGS sequence"/>
</dbReference>
<dbReference type="EMBL" id="NTQT01000001">
    <property type="protein sequence ID" value="PFC78342.1"/>
    <property type="molecule type" value="Genomic_DNA"/>
</dbReference>
<dbReference type="Proteomes" id="UP000219922">
    <property type="component" value="Unassembled WGS sequence"/>
</dbReference>
<dbReference type="Proteomes" id="UP000075591">
    <property type="component" value="Unassembled WGS sequence"/>
</dbReference>
<dbReference type="EMBL" id="LOMT01000172">
    <property type="protein sequence ID" value="KXX84238.1"/>
    <property type="molecule type" value="Genomic_DNA"/>
</dbReference>
<dbReference type="Proteomes" id="UP000613452">
    <property type="component" value="Unassembled WGS sequence"/>
</dbReference>
<evidence type="ECO:0000313" key="23">
    <source>
        <dbReference type="EMBL" id="UYW69486.1"/>
    </source>
</evidence>
<evidence type="ECO:0000313" key="17">
    <source>
        <dbReference type="EMBL" id="PGO65241.1"/>
    </source>
</evidence>
<evidence type="ECO:0000313" key="19">
    <source>
        <dbReference type="EMBL" id="PHG80954.1"/>
    </source>
</evidence>
<dbReference type="EMBL" id="LJKA01000004">
    <property type="protein sequence ID" value="KZD41199.1"/>
    <property type="molecule type" value="Genomic_DNA"/>
</dbReference>
<dbReference type="EMBL" id="MUAU01000052">
    <property type="protein sequence ID" value="OOR73968.1"/>
    <property type="molecule type" value="Genomic_DNA"/>
</dbReference>
<dbReference type="Proteomes" id="UP000226257">
    <property type="component" value="Unassembled WGS sequence"/>
</dbReference>
<evidence type="ECO:0000313" key="25">
    <source>
        <dbReference type="Proteomes" id="UP000075476"/>
    </source>
</evidence>
<evidence type="ECO:0000313" key="24">
    <source>
        <dbReference type="Proteomes" id="UP000035214"/>
    </source>
</evidence>
<dbReference type="PATRIC" id="fig|1396.419.peg.5581"/>
<name>A0A063CD45_BACCE</name>
<evidence type="ECO:0000313" key="38">
    <source>
        <dbReference type="Proteomes" id="UP000321735"/>
    </source>
</evidence>
<reference evidence="40 41" key="11">
    <citation type="submission" date="2019-10" db="EMBL/GenBank/DDBJ databases">
        <title>Bacillus from the desert of Cuatro Cinegas, Coahuila.</title>
        <authorList>
            <person name="Olmedo-Alvarez G."/>
            <person name="Saldana S."/>
            <person name="Barcelo D."/>
        </authorList>
    </citation>
    <scope>NUCLEOTIDE SEQUENCE [LARGE SCALE GENOMIC DNA]</scope>
    <source>
        <strain evidence="2 41">CH101a_3T</strain>
        <strain evidence="1 40">CH417_13T</strain>
    </source>
</reference>
<dbReference type="EMBL" id="JAEFBZ010000001">
    <property type="protein sequence ID" value="MBK1608072.1"/>
    <property type="molecule type" value="Genomic_DNA"/>
</dbReference>
<reference evidence="7 27" key="2">
    <citation type="submission" date="2015-09" db="EMBL/GenBank/DDBJ databases">
        <title>Bacillus cereus food isolates.</title>
        <authorList>
            <person name="Boekhorst J."/>
        </authorList>
    </citation>
    <scope>NUCLEOTIDE SEQUENCE [LARGE SCALE GENOMIC DNA]</scope>
    <source>
        <strain evidence="7 27">B4082</strain>
    </source>
</reference>
<dbReference type="EMBL" id="NULI01000052">
    <property type="protein sequence ID" value="PGS79990.1"/>
    <property type="molecule type" value="Genomic_DNA"/>
</dbReference>
<evidence type="ECO:0000313" key="37">
    <source>
        <dbReference type="Proteomes" id="UP000253597"/>
    </source>
</evidence>
<evidence type="ECO:0000313" key="42">
    <source>
        <dbReference type="Proteomes" id="UP000613452"/>
    </source>
</evidence>
<dbReference type="Proteomes" id="UP000223834">
    <property type="component" value="Unassembled WGS sequence"/>
</dbReference>
<evidence type="ECO:0000313" key="39">
    <source>
        <dbReference type="Proteomes" id="UP000464780"/>
    </source>
</evidence>
<evidence type="ECO:0000313" key="8">
    <source>
        <dbReference type="EMBL" id="MBK1608072.1"/>
    </source>
</evidence>
<evidence type="ECO:0000313" key="3">
    <source>
        <dbReference type="EMBL" id="KLA30368.1"/>
    </source>
</evidence>
<evidence type="ECO:0000313" key="26">
    <source>
        <dbReference type="Proteomes" id="UP000075591"/>
    </source>
</evidence>
<evidence type="ECO:0000313" key="7">
    <source>
        <dbReference type="EMBL" id="KZD41199.1"/>
    </source>
</evidence>
<evidence type="ECO:0000313" key="1">
    <source>
        <dbReference type="EMBL" id="KAB2395616.1"/>
    </source>
</evidence>
<evidence type="ECO:0000313" key="6">
    <source>
        <dbReference type="EMBL" id="KXY41040.1"/>
    </source>
</evidence>
<dbReference type="Gene3D" id="3.30.310.250">
    <property type="entry name" value="Sporulation inhibitor of replication protein SirA"/>
    <property type="match status" value="1"/>
</dbReference>
<dbReference type="Proteomes" id="UP000186535">
    <property type="component" value="Unassembled WGS sequence"/>
</dbReference>
<dbReference type="EMBL" id="CP109872">
    <property type="protein sequence ID" value="UYW69486.1"/>
    <property type="molecule type" value="Genomic_DNA"/>
</dbReference>
<evidence type="ECO:0000313" key="10">
    <source>
        <dbReference type="EMBL" id="MDN4875108.1"/>
    </source>
</evidence>
<reference evidence="10" key="15">
    <citation type="submission" date="2023-07" db="EMBL/GenBank/DDBJ databases">
        <title>Complete genome sequence of Bacillus cereus SRCM126073 isolated from soil.</title>
        <authorList>
            <person name="Yang H.-G."/>
            <person name="Ryu M.-S."/>
            <person name="Ha G.-S."/>
            <person name="Yang H.-J."/>
            <person name="Jeong D.-Y."/>
        </authorList>
    </citation>
    <scope>NUCLEOTIDE SEQUENCE</scope>
    <source>
        <strain evidence="10">SRCM126073</strain>
    </source>
</reference>